<protein>
    <recommendedName>
        <fullName evidence="3">TetR family transcriptional regulator</fullName>
    </recommendedName>
</protein>
<gene>
    <name evidence="1" type="ORF">Pma05_28210</name>
</gene>
<dbReference type="Proteomes" id="UP000621500">
    <property type="component" value="Unassembled WGS sequence"/>
</dbReference>
<evidence type="ECO:0000313" key="2">
    <source>
        <dbReference type="Proteomes" id="UP000621500"/>
    </source>
</evidence>
<keyword evidence="2" id="KW-1185">Reference proteome</keyword>
<dbReference type="EMBL" id="BONX01000018">
    <property type="protein sequence ID" value="GIG96248.1"/>
    <property type="molecule type" value="Genomic_DNA"/>
</dbReference>
<accession>A0ABQ4ENM0</accession>
<name>A0ABQ4ENM0_9ACTN</name>
<sequence>MTVTEVAGTPVTDRSAYLELIRELARSDAEAYRQRCAELDEQGWSELGLVVGAGFFLAARRRLATFSDQAAIIQFVADTRVALVGTVGDLDPKVAERLIESATTGDISAVEQLDPNLVIEVEMLLLWGLLRPLSDDELSRFLSDVGSLSHQWAADAPTGGVR</sequence>
<organism evidence="1 2">
    <name type="scientific">Plantactinospora mayteni</name>
    <dbReference type="NCBI Taxonomy" id="566021"/>
    <lineage>
        <taxon>Bacteria</taxon>
        <taxon>Bacillati</taxon>
        <taxon>Actinomycetota</taxon>
        <taxon>Actinomycetes</taxon>
        <taxon>Micromonosporales</taxon>
        <taxon>Micromonosporaceae</taxon>
        <taxon>Plantactinospora</taxon>
    </lineage>
</organism>
<evidence type="ECO:0000313" key="1">
    <source>
        <dbReference type="EMBL" id="GIG96248.1"/>
    </source>
</evidence>
<evidence type="ECO:0008006" key="3">
    <source>
        <dbReference type="Google" id="ProtNLM"/>
    </source>
</evidence>
<proteinExistence type="predicted"/>
<reference evidence="1 2" key="1">
    <citation type="submission" date="2021-01" db="EMBL/GenBank/DDBJ databases">
        <title>Whole genome shotgun sequence of Plantactinospora mayteni NBRC 109088.</title>
        <authorList>
            <person name="Komaki H."/>
            <person name="Tamura T."/>
        </authorList>
    </citation>
    <scope>NUCLEOTIDE SEQUENCE [LARGE SCALE GENOMIC DNA]</scope>
    <source>
        <strain evidence="1 2">NBRC 109088</strain>
    </source>
</reference>
<dbReference type="RefSeq" id="WP_203857809.1">
    <property type="nucleotide sequence ID" value="NZ_BAAAZQ010000004.1"/>
</dbReference>
<comment type="caution">
    <text evidence="1">The sequence shown here is derived from an EMBL/GenBank/DDBJ whole genome shotgun (WGS) entry which is preliminary data.</text>
</comment>